<evidence type="ECO:0000313" key="3">
    <source>
        <dbReference type="Proteomes" id="UP000070255"/>
    </source>
</evidence>
<reference evidence="2 3" key="1">
    <citation type="submission" date="2015-11" db="EMBL/GenBank/DDBJ databases">
        <authorList>
            <person name="Sahl J."/>
            <person name="Wagner D."/>
            <person name="Keim P."/>
        </authorList>
    </citation>
    <scope>NUCLEOTIDE SEQUENCE [LARGE SCALE GENOMIC DNA]</scope>
    <source>
        <strain evidence="2 3">BDU18</strain>
    </source>
</reference>
<evidence type="ECO:0000313" key="2">
    <source>
        <dbReference type="EMBL" id="KWZ39452.1"/>
    </source>
</evidence>
<accession>A0ABR5TCE5</accession>
<sequence length="94" mass="10088">MRIFETIALLFSRAAGRRPRSEGLAGSRVGARAACRACPLRRAHAGRPHAAHMHAPQASRARRPPFEPRRPERFGAGDVEPGSSNAPEAGGIKL</sequence>
<dbReference type="RefSeq" id="WP_060823205.1">
    <property type="nucleotide sequence ID" value="NZ_LNJQ01000004.1"/>
</dbReference>
<comment type="caution">
    <text evidence="2">The sequence shown here is derived from an EMBL/GenBank/DDBJ whole genome shotgun (WGS) entry which is preliminary data.</text>
</comment>
<feature type="region of interest" description="Disordered" evidence="1">
    <location>
        <begin position="43"/>
        <end position="94"/>
    </location>
</feature>
<evidence type="ECO:0000256" key="1">
    <source>
        <dbReference type="SAM" id="MobiDB-lite"/>
    </source>
</evidence>
<keyword evidence="3" id="KW-1185">Reference proteome</keyword>
<proteinExistence type="predicted"/>
<dbReference type="Proteomes" id="UP000070255">
    <property type="component" value="Unassembled WGS sequence"/>
</dbReference>
<feature type="compositionally biased region" description="Basic residues" evidence="1">
    <location>
        <begin position="43"/>
        <end position="52"/>
    </location>
</feature>
<feature type="compositionally biased region" description="Basic and acidic residues" evidence="1">
    <location>
        <begin position="64"/>
        <end position="75"/>
    </location>
</feature>
<protein>
    <submittedName>
        <fullName evidence="2">Uncharacterized protein</fullName>
    </submittedName>
</protein>
<name>A0ABR5TCE5_9BURK</name>
<gene>
    <name evidence="2" type="ORF">WS72_30625</name>
</gene>
<dbReference type="EMBL" id="LNJQ01000004">
    <property type="protein sequence ID" value="KWZ39452.1"/>
    <property type="molecule type" value="Genomic_DNA"/>
</dbReference>
<organism evidence="2 3">
    <name type="scientific">Burkholderia savannae</name>
    <dbReference type="NCBI Taxonomy" id="1637837"/>
    <lineage>
        <taxon>Bacteria</taxon>
        <taxon>Pseudomonadati</taxon>
        <taxon>Pseudomonadota</taxon>
        <taxon>Betaproteobacteria</taxon>
        <taxon>Burkholderiales</taxon>
        <taxon>Burkholderiaceae</taxon>
        <taxon>Burkholderia</taxon>
        <taxon>pseudomallei group</taxon>
    </lineage>
</organism>